<name>A0A520S4I2_9GAMM</name>
<protein>
    <submittedName>
        <fullName evidence="2">Uncharacterized protein</fullName>
    </submittedName>
</protein>
<evidence type="ECO:0000313" key="2">
    <source>
        <dbReference type="EMBL" id="RZO77405.1"/>
    </source>
</evidence>
<keyword evidence="1" id="KW-0472">Membrane</keyword>
<sequence length="127" mass="14647">MEKDSQSDKHAEPDVITPRILPHQAAAGRELSRARTRLLVCLWTLPVYMIAIWVLLNNRREIDAIMFIYMGVWAGFAIDMARRRCPICKQQFYVKNILMSLRARRCVHCGFDSRSVALPASEDQITL</sequence>
<reference evidence="2 3" key="1">
    <citation type="submission" date="2019-02" db="EMBL/GenBank/DDBJ databases">
        <title>Prokaryotic population dynamics and viral predation in marine succession experiment using metagenomics: the confinement effect.</title>
        <authorList>
            <person name="Haro-Moreno J.M."/>
            <person name="Rodriguez-Valera F."/>
            <person name="Lopez-Perez M."/>
        </authorList>
    </citation>
    <scope>NUCLEOTIDE SEQUENCE [LARGE SCALE GENOMIC DNA]</scope>
    <source>
        <strain evidence="2">MED-G158</strain>
    </source>
</reference>
<keyword evidence="1" id="KW-0812">Transmembrane</keyword>
<gene>
    <name evidence="2" type="ORF">EVA69_01905</name>
</gene>
<dbReference type="AlphaFoldDB" id="A0A520S4I2"/>
<keyword evidence="1" id="KW-1133">Transmembrane helix</keyword>
<proteinExistence type="predicted"/>
<evidence type="ECO:0000256" key="1">
    <source>
        <dbReference type="SAM" id="Phobius"/>
    </source>
</evidence>
<accession>A0A520S4I2</accession>
<dbReference type="Proteomes" id="UP000320404">
    <property type="component" value="Unassembled WGS sequence"/>
</dbReference>
<comment type="caution">
    <text evidence="2">The sequence shown here is derived from an EMBL/GenBank/DDBJ whole genome shotgun (WGS) entry which is preliminary data.</text>
</comment>
<organism evidence="2 3">
    <name type="scientific">OM182 bacterium</name>
    <dbReference type="NCBI Taxonomy" id="2510334"/>
    <lineage>
        <taxon>Bacteria</taxon>
        <taxon>Pseudomonadati</taxon>
        <taxon>Pseudomonadota</taxon>
        <taxon>Gammaproteobacteria</taxon>
        <taxon>OMG group</taxon>
        <taxon>OM182 clade</taxon>
    </lineage>
</organism>
<evidence type="ECO:0000313" key="3">
    <source>
        <dbReference type="Proteomes" id="UP000320404"/>
    </source>
</evidence>
<feature type="transmembrane region" description="Helical" evidence="1">
    <location>
        <begin position="62"/>
        <end position="81"/>
    </location>
</feature>
<dbReference type="EMBL" id="SHAH01000015">
    <property type="protein sequence ID" value="RZO77405.1"/>
    <property type="molecule type" value="Genomic_DNA"/>
</dbReference>
<feature type="transmembrane region" description="Helical" evidence="1">
    <location>
        <begin position="38"/>
        <end position="56"/>
    </location>
</feature>